<accession>A0A0Q3R877</accession>
<name>A0A0Q3R877_BRADI</name>
<organism evidence="2">
    <name type="scientific">Brachypodium distachyon</name>
    <name type="common">Purple false brome</name>
    <name type="synonym">Trachynia distachya</name>
    <dbReference type="NCBI Taxonomy" id="15368"/>
    <lineage>
        <taxon>Eukaryota</taxon>
        <taxon>Viridiplantae</taxon>
        <taxon>Streptophyta</taxon>
        <taxon>Embryophyta</taxon>
        <taxon>Tracheophyta</taxon>
        <taxon>Spermatophyta</taxon>
        <taxon>Magnoliopsida</taxon>
        <taxon>Liliopsida</taxon>
        <taxon>Poales</taxon>
        <taxon>Poaceae</taxon>
        <taxon>BOP clade</taxon>
        <taxon>Pooideae</taxon>
        <taxon>Stipodae</taxon>
        <taxon>Brachypodieae</taxon>
        <taxon>Brachypodium</taxon>
    </lineage>
</organism>
<evidence type="ECO:0000256" key="1">
    <source>
        <dbReference type="SAM" id="MobiDB-lite"/>
    </source>
</evidence>
<reference evidence="2 3" key="1">
    <citation type="journal article" date="2010" name="Nature">
        <title>Genome sequencing and analysis of the model grass Brachypodium distachyon.</title>
        <authorList>
            <consortium name="International Brachypodium Initiative"/>
        </authorList>
    </citation>
    <scope>NUCLEOTIDE SEQUENCE [LARGE SCALE GENOMIC DNA]</scope>
    <source>
        <strain evidence="2 3">Bd21</strain>
    </source>
</reference>
<sequence>MRAAPAEQAPRRPAQATRRSPPSSAPQPYYKTAPLPPSSKAQSRPIPSGIGAAGPQACPTRGGTREWRR</sequence>
<protein>
    <submittedName>
        <fullName evidence="2 3">Uncharacterized protein</fullName>
    </submittedName>
</protein>
<dbReference type="InParanoid" id="A0A0Q3R877"/>
<dbReference type="Proteomes" id="UP000008810">
    <property type="component" value="Chromosome 2"/>
</dbReference>
<dbReference type="EMBL" id="CM000881">
    <property type="protein sequence ID" value="KQK09434.1"/>
    <property type="molecule type" value="Genomic_DNA"/>
</dbReference>
<gene>
    <name evidence="2" type="ORF">BRADI_2g47965v3</name>
</gene>
<feature type="compositionally biased region" description="Low complexity" evidence="1">
    <location>
        <begin position="1"/>
        <end position="28"/>
    </location>
</feature>
<keyword evidence="4" id="KW-1185">Reference proteome</keyword>
<dbReference type="Gramene" id="KQK09434">
    <property type="protein sequence ID" value="KQK09434"/>
    <property type="gene ID" value="BRADI_2g47965v3"/>
</dbReference>
<reference evidence="3" key="3">
    <citation type="submission" date="2018-08" db="UniProtKB">
        <authorList>
            <consortium name="EnsemblPlants"/>
        </authorList>
    </citation>
    <scope>IDENTIFICATION</scope>
    <source>
        <strain evidence="3">cv. Bd21</strain>
    </source>
</reference>
<reference evidence="2" key="2">
    <citation type="submission" date="2017-06" db="EMBL/GenBank/DDBJ databases">
        <title>WGS assembly of Brachypodium distachyon.</title>
        <authorList>
            <consortium name="The International Brachypodium Initiative"/>
            <person name="Lucas S."/>
            <person name="Harmon-Smith M."/>
            <person name="Lail K."/>
            <person name="Tice H."/>
            <person name="Grimwood J."/>
            <person name="Bruce D."/>
            <person name="Barry K."/>
            <person name="Shu S."/>
            <person name="Lindquist E."/>
            <person name="Wang M."/>
            <person name="Pitluck S."/>
            <person name="Vogel J.P."/>
            <person name="Garvin D.F."/>
            <person name="Mockler T.C."/>
            <person name="Schmutz J."/>
            <person name="Rokhsar D."/>
            <person name="Bevan M.W."/>
        </authorList>
    </citation>
    <scope>NUCLEOTIDE SEQUENCE</scope>
    <source>
        <strain evidence="2">Bd21</strain>
    </source>
</reference>
<dbReference type="EnsemblPlants" id="KQK09434">
    <property type="protein sequence ID" value="KQK09434"/>
    <property type="gene ID" value="BRADI_2g47965v3"/>
</dbReference>
<feature type="region of interest" description="Disordered" evidence="1">
    <location>
        <begin position="1"/>
        <end position="69"/>
    </location>
</feature>
<proteinExistence type="predicted"/>
<evidence type="ECO:0000313" key="2">
    <source>
        <dbReference type="EMBL" id="KQK09434.1"/>
    </source>
</evidence>
<evidence type="ECO:0000313" key="3">
    <source>
        <dbReference type="EnsemblPlants" id="KQK09434"/>
    </source>
</evidence>
<evidence type="ECO:0000313" key="4">
    <source>
        <dbReference type="Proteomes" id="UP000008810"/>
    </source>
</evidence>
<dbReference type="AlphaFoldDB" id="A0A0Q3R877"/>